<organism evidence="2 3">
    <name type="scientific">Zwartia hollandica</name>
    <dbReference type="NCBI Taxonomy" id="324606"/>
    <lineage>
        <taxon>Bacteria</taxon>
        <taxon>Pseudomonadati</taxon>
        <taxon>Pseudomonadota</taxon>
        <taxon>Betaproteobacteria</taxon>
        <taxon>Burkholderiales</taxon>
        <taxon>Alcaligenaceae</taxon>
        <taxon>Zwartia</taxon>
    </lineage>
</organism>
<dbReference type="GO" id="GO:0005829">
    <property type="term" value="C:cytosol"/>
    <property type="evidence" value="ECO:0007669"/>
    <property type="project" value="TreeGrafter"/>
</dbReference>
<evidence type="ECO:0000259" key="1">
    <source>
        <dbReference type="Pfam" id="PF08543"/>
    </source>
</evidence>
<dbReference type="InterPro" id="IPR029056">
    <property type="entry name" value="Ribokinase-like"/>
</dbReference>
<dbReference type="Proteomes" id="UP000739565">
    <property type="component" value="Unassembled WGS sequence"/>
</dbReference>
<dbReference type="EMBL" id="JAHXRI010000006">
    <property type="protein sequence ID" value="MBZ1350398.1"/>
    <property type="molecule type" value="Genomic_DNA"/>
</dbReference>
<keyword evidence="3" id="KW-1185">Reference proteome</keyword>
<name>A0A953N9E4_9BURK</name>
<comment type="caution">
    <text evidence="2">The sequence shown here is derived from an EMBL/GenBank/DDBJ whole genome shotgun (WGS) entry which is preliminary data.</text>
</comment>
<feature type="domain" description="Pyridoxamine kinase/Phosphomethylpyrimidine kinase" evidence="1">
    <location>
        <begin position="17"/>
        <end position="263"/>
    </location>
</feature>
<dbReference type="RefSeq" id="WP_259660774.1">
    <property type="nucleotide sequence ID" value="NZ_JAHXRI010000006.1"/>
</dbReference>
<sequence length="273" mass="28639">MNQPVSTPITLIFGPFDPTGSDGLPADAVTCATLGGHAISTLTAVTIQDTAESESVFPCPAEQIDDQARCLLEDVPVGAIKVGALNSAEAVSAVAQIAADYSQVPLVLHLGAPEITTEQPEEEEEEEVEDLVGSVLELLVPQAHVVVVEARRLTQWITEDVLEASGLTAGPQALQAIGADWVLVTGSPQRPGHLVNILLGPDNEAFTWPWVAPPERLRDSGGLVAAALAALLAQGLSVEEAARQACAHAEQALAQSFQPGMGRRIARRHPKTP</sequence>
<dbReference type="GO" id="GO:0009228">
    <property type="term" value="P:thiamine biosynthetic process"/>
    <property type="evidence" value="ECO:0007669"/>
    <property type="project" value="TreeGrafter"/>
</dbReference>
<keyword evidence="2" id="KW-0418">Kinase</keyword>
<dbReference type="PANTHER" id="PTHR20858:SF17">
    <property type="entry name" value="HYDROXYMETHYLPYRIMIDINE_PHOSPHOMETHYLPYRIMIDINE KINASE THI20-RELATED"/>
    <property type="match status" value="1"/>
</dbReference>
<dbReference type="SUPFAM" id="SSF53613">
    <property type="entry name" value="Ribokinase-like"/>
    <property type="match status" value="1"/>
</dbReference>
<accession>A0A953N9E4</accession>
<dbReference type="AlphaFoldDB" id="A0A953N9E4"/>
<dbReference type="Pfam" id="PF08543">
    <property type="entry name" value="Phos_pyr_kin"/>
    <property type="match status" value="1"/>
</dbReference>
<evidence type="ECO:0000313" key="3">
    <source>
        <dbReference type="Proteomes" id="UP000739565"/>
    </source>
</evidence>
<protein>
    <submittedName>
        <fullName evidence="2">Hydroxymethylpyrimidine/phosphomethylpyrimidine kinase</fullName>
    </submittedName>
</protein>
<gene>
    <name evidence="2" type="ORF">KZZ10_07035</name>
</gene>
<dbReference type="GO" id="GO:0008972">
    <property type="term" value="F:phosphomethylpyrimidine kinase activity"/>
    <property type="evidence" value="ECO:0007669"/>
    <property type="project" value="TreeGrafter"/>
</dbReference>
<dbReference type="GO" id="GO:0008902">
    <property type="term" value="F:hydroxymethylpyrimidine kinase activity"/>
    <property type="evidence" value="ECO:0007669"/>
    <property type="project" value="TreeGrafter"/>
</dbReference>
<keyword evidence="2" id="KW-0808">Transferase</keyword>
<dbReference type="PANTHER" id="PTHR20858">
    <property type="entry name" value="PHOSPHOMETHYLPYRIMIDINE KINASE"/>
    <property type="match status" value="1"/>
</dbReference>
<dbReference type="InterPro" id="IPR013749">
    <property type="entry name" value="PM/HMP-P_kinase-1"/>
</dbReference>
<reference evidence="2" key="1">
    <citation type="submission" date="2021-07" db="EMBL/GenBank/DDBJ databases">
        <title>New genus and species of the family Alcaligenaceae.</title>
        <authorList>
            <person name="Hahn M.W."/>
        </authorList>
    </citation>
    <scope>NUCLEOTIDE SEQUENCE</scope>
    <source>
        <strain evidence="2">LF4-65</strain>
    </source>
</reference>
<evidence type="ECO:0000313" key="2">
    <source>
        <dbReference type="EMBL" id="MBZ1350398.1"/>
    </source>
</evidence>
<dbReference type="Gene3D" id="3.40.1190.20">
    <property type="match status" value="1"/>
</dbReference>
<proteinExistence type="predicted"/>